<dbReference type="EMBL" id="JAERQM010000008">
    <property type="protein sequence ID" value="MBU8546610.1"/>
    <property type="molecule type" value="Genomic_DNA"/>
</dbReference>
<dbReference type="Pfam" id="PF12802">
    <property type="entry name" value="MarR_2"/>
    <property type="match status" value="1"/>
</dbReference>
<proteinExistence type="predicted"/>
<evidence type="ECO:0000256" key="3">
    <source>
        <dbReference type="ARBA" id="ARBA00023163"/>
    </source>
</evidence>
<dbReference type="PANTHER" id="PTHR42756:SF1">
    <property type="entry name" value="TRANSCRIPTIONAL REPRESSOR OF EMRAB OPERON"/>
    <property type="match status" value="1"/>
</dbReference>
<keyword evidence="7" id="KW-1185">Reference proteome</keyword>
<dbReference type="RefSeq" id="WP_216878629.1">
    <property type="nucleotide sequence ID" value="NZ_JAERQM010000008.1"/>
</dbReference>
<accession>A0ABS6HH53</accession>
<reference evidence="6 7" key="1">
    <citation type="submission" date="2021-01" db="EMBL/GenBank/DDBJ databases">
        <title>Roseomonas sp. nov, a bacterium isolated from an oil production mixture in Yumen Oilfield.</title>
        <authorList>
            <person name="Wu D."/>
        </authorList>
    </citation>
    <scope>NUCLEOTIDE SEQUENCE [LARGE SCALE GENOMIC DNA]</scope>
    <source>
        <strain evidence="6 7">ROY-5-3</strain>
    </source>
</reference>
<dbReference type="PANTHER" id="PTHR42756">
    <property type="entry name" value="TRANSCRIPTIONAL REGULATOR, MARR"/>
    <property type="match status" value="1"/>
</dbReference>
<dbReference type="PROSITE" id="PS50995">
    <property type="entry name" value="HTH_MARR_2"/>
    <property type="match status" value="1"/>
</dbReference>
<evidence type="ECO:0000256" key="2">
    <source>
        <dbReference type="ARBA" id="ARBA00023125"/>
    </source>
</evidence>
<keyword evidence="3" id="KW-0804">Transcription</keyword>
<dbReference type="Proteomes" id="UP000689967">
    <property type="component" value="Unassembled WGS sequence"/>
</dbReference>
<feature type="domain" description="HTH marR-type" evidence="5">
    <location>
        <begin position="27"/>
        <end position="159"/>
    </location>
</feature>
<gene>
    <name evidence="6" type="ORF">JJQ90_23015</name>
</gene>
<sequence>MPIARRQPRDRAGLSDAAAPPDMSPLDQKLGFRLRLAQQTAFEAFHRLMSPLGLTPGRMGVLLLLEANPDIRQTALAEALRIKPSNLTVLLAALEAEGLLRRAEDAGNRRANLLRLTAAGRALLTRAKAAEAEVERQLTESLTPAERAALIAALARVAAG</sequence>
<name>A0ABS6HH53_9PROT</name>
<keyword evidence="1" id="KW-0805">Transcription regulation</keyword>
<protein>
    <submittedName>
        <fullName evidence="6">MarR family transcriptional regulator</fullName>
    </submittedName>
</protein>
<dbReference type="SMART" id="SM00347">
    <property type="entry name" value="HTH_MARR"/>
    <property type="match status" value="1"/>
</dbReference>
<evidence type="ECO:0000259" key="5">
    <source>
        <dbReference type="PROSITE" id="PS50995"/>
    </source>
</evidence>
<evidence type="ECO:0000256" key="1">
    <source>
        <dbReference type="ARBA" id="ARBA00023015"/>
    </source>
</evidence>
<feature type="region of interest" description="Disordered" evidence="4">
    <location>
        <begin position="1"/>
        <end position="23"/>
    </location>
</feature>
<evidence type="ECO:0000313" key="6">
    <source>
        <dbReference type="EMBL" id="MBU8546610.1"/>
    </source>
</evidence>
<dbReference type="InterPro" id="IPR000835">
    <property type="entry name" value="HTH_MarR-typ"/>
</dbReference>
<comment type="caution">
    <text evidence="6">The sequence shown here is derived from an EMBL/GenBank/DDBJ whole genome shotgun (WGS) entry which is preliminary data.</text>
</comment>
<keyword evidence="2" id="KW-0238">DNA-binding</keyword>
<evidence type="ECO:0000313" key="7">
    <source>
        <dbReference type="Proteomes" id="UP000689967"/>
    </source>
</evidence>
<organism evidence="6 7">
    <name type="scientific">Falsiroseomonas oleicola</name>
    <dbReference type="NCBI Taxonomy" id="2801474"/>
    <lineage>
        <taxon>Bacteria</taxon>
        <taxon>Pseudomonadati</taxon>
        <taxon>Pseudomonadota</taxon>
        <taxon>Alphaproteobacteria</taxon>
        <taxon>Acetobacterales</taxon>
        <taxon>Roseomonadaceae</taxon>
        <taxon>Falsiroseomonas</taxon>
    </lineage>
</organism>
<evidence type="ECO:0000256" key="4">
    <source>
        <dbReference type="SAM" id="MobiDB-lite"/>
    </source>
</evidence>